<dbReference type="InterPro" id="IPR017871">
    <property type="entry name" value="ABC_transporter-like_CS"/>
</dbReference>
<dbReference type="PANTHER" id="PTHR42734:SF5">
    <property type="entry name" value="IRON TRANSPORT SYSTEM ATP-BINDING PROTEIN HI_0361-RELATED"/>
    <property type="match status" value="1"/>
</dbReference>
<comment type="similarity">
    <text evidence="1">Belongs to the ABC transporter superfamily.</text>
</comment>
<evidence type="ECO:0000256" key="3">
    <source>
        <dbReference type="ARBA" id="ARBA00022741"/>
    </source>
</evidence>
<dbReference type="InterPro" id="IPR003439">
    <property type="entry name" value="ABC_transporter-like_ATP-bd"/>
</dbReference>
<evidence type="ECO:0000256" key="4">
    <source>
        <dbReference type="ARBA" id="ARBA00022840"/>
    </source>
</evidence>
<dbReference type="PROSITE" id="PS50893">
    <property type="entry name" value="ABC_TRANSPORTER_2"/>
    <property type="match status" value="1"/>
</dbReference>
<gene>
    <name evidence="6" type="ORF">HMPREF1871_00097</name>
</gene>
<sequence>MKKYNYREKRRENINMNVKMKIENISVAYDVEPVIWDINLEIEKEKLTSIVGPNGAGKSTLFKTILGLKKPLTGKITINNVDGNDFSYVPQSSSIDWDFPATVLDVVIMGRYRKLGWLKRPTKEDKEIAKKALEKVDLLEFMNRQINDLSGGQKQRVFLARSLAQQTNLYLLDEPFQGVDAHSERTIVKILKDLAKEGKTIIVVHHDLQTISEYFDNVVLINQNIIASGKVEEVFTEENIKKTYKQRQSYFKQKELR</sequence>
<evidence type="ECO:0000256" key="1">
    <source>
        <dbReference type="ARBA" id="ARBA00005417"/>
    </source>
</evidence>
<keyword evidence="2" id="KW-0813">Transport</keyword>
<keyword evidence="3" id="KW-0547">Nucleotide-binding</keyword>
<dbReference type="GO" id="GO:0005524">
    <property type="term" value="F:ATP binding"/>
    <property type="evidence" value="ECO:0007669"/>
    <property type="project" value="UniProtKB-KW"/>
</dbReference>
<feature type="domain" description="ABC transporter" evidence="5">
    <location>
        <begin position="20"/>
        <end position="248"/>
    </location>
</feature>
<evidence type="ECO:0000259" key="5">
    <source>
        <dbReference type="PROSITE" id="PS50893"/>
    </source>
</evidence>
<proteinExistence type="inferred from homology"/>
<dbReference type="InterPro" id="IPR003593">
    <property type="entry name" value="AAA+_ATPase"/>
</dbReference>
<evidence type="ECO:0000313" key="6">
    <source>
        <dbReference type="EMBL" id="KXB59029.1"/>
    </source>
</evidence>
<evidence type="ECO:0000313" key="7">
    <source>
        <dbReference type="Proteomes" id="UP000070467"/>
    </source>
</evidence>
<accession>A0ABR5TNV8</accession>
<dbReference type="InterPro" id="IPR027417">
    <property type="entry name" value="P-loop_NTPase"/>
</dbReference>
<dbReference type="SMART" id="SM00382">
    <property type="entry name" value="AAA"/>
    <property type="match status" value="1"/>
</dbReference>
<keyword evidence="4 6" id="KW-0067">ATP-binding</keyword>
<dbReference type="Pfam" id="PF00005">
    <property type="entry name" value="ABC_tran"/>
    <property type="match status" value="1"/>
</dbReference>
<organism evidence="6 7">
    <name type="scientific">Gemelliphila asaccharolytica</name>
    <dbReference type="NCBI Taxonomy" id="502393"/>
    <lineage>
        <taxon>Bacteria</taxon>
        <taxon>Bacillati</taxon>
        <taxon>Bacillota</taxon>
        <taxon>Bacilli</taxon>
        <taxon>Bacillales</taxon>
        <taxon>Gemellaceae</taxon>
        <taxon>Gemelliphila</taxon>
    </lineage>
</organism>
<reference evidence="6 7" key="1">
    <citation type="submission" date="2016-01" db="EMBL/GenBank/DDBJ databases">
        <authorList>
            <person name="Mitreva M."/>
            <person name="Pepin K.H."/>
            <person name="Mihindukulasuriya K.A."/>
            <person name="Fulton R."/>
            <person name="Fronick C."/>
            <person name="O'Laughlin M."/>
            <person name="Miner T."/>
            <person name="Herter B."/>
            <person name="Rosa B.A."/>
            <person name="Cordes M."/>
            <person name="Tomlinson C."/>
            <person name="Wollam A."/>
            <person name="Palsikar V.B."/>
            <person name="Mardis E.R."/>
            <person name="Wilson R.K."/>
        </authorList>
    </citation>
    <scope>NUCLEOTIDE SEQUENCE [LARGE SCALE GENOMIC DNA]</scope>
    <source>
        <strain evidence="6 7">KA00071</strain>
    </source>
</reference>
<dbReference type="SUPFAM" id="SSF52540">
    <property type="entry name" value="P-loop containing nucleoside triphosphate hydrolases"/>
    <property type="match status" value="1"/>
</dbReference>
<dbReference type="Proteomes" id="UP000070467">
    <property type="component" value="Unassembled WGS sequence"/>
</dbReference>
<dbReference type="PROSITE" id="PS00211">
    <property type="entry name" value="ABC_TRANSPORTER_1"/>
    <property type="match status" value="1"/>
</dbReference>
<name>A0ABR5TNV8_9BACL</name>
<dbReference type="CDD" id="cd03235">
    <property type="entry name" value="ABC_Metallic_Cations"/>
    <property type="match status" value="1"/>
</dbReference>
<keyword evidence="7" id="KW-1185">Reference proteome</keyword>
<protein>
    <submittedName>
        <fullName evidence="6">Manganese transport system ATP-binding protein MntA</fullName>
    </submittedName>
</protein>
<dbReference type="EMBL" id="LSDB01000001">
    <property type="protein sequence ID" value="KXB59029.1"/>
    <property type="molecule type" value="Genomic_DNA"/>
</dbReference>
<comment type="caution">
    <text evidence="6">The sequence shown here is derived from an EMBL/GenBank/DDBJ whole genome shotgun (WGS) entry which is preliminary data.</text>
</comment>
<evidence type="ECO:0000256" key="2">
    <source>
        <dbReference type="ARBA" id="ARBA00022448"/>
    </source>
</evidence>
<dbReference type="PANTHER" id="PTHR42734">
    <property type="entry name" value="METAL TRANSPORT SYSTEM ATP-BINDING PROTEIN TM_0124-RELATED"/>
    <property type="match status" value="1"/>
</dbReference>
<dbReference type="Gene3D" id="3.40.50.300">
    <property type="entry name" value="P-loop containing nucleotide triphosphate hydrolases"/>
    <property type="match status" value="1"/>
</dbReference>
<dbReference type="InterPro" id="IPR050153">
    <property type="entry name" value="Metal_Ion_Import_ABC"/>
</dbReference>